<dbReference type="SUPFAM" id="SSF56176">
    <property type="entry name" value="FAD-binding/transporter-associated domain-like"/>
    <property type="match status" value="1"/>
</dbReference>
<dbReference type="InterPro" id="IPR012951">
    <property type="entry name" value="BBE"/>
</dbReference>
<reference evidence="6 7" key="1">
    <citation type="journal article" date="2013" name="BMC Genomics">
        <title>Genomics-driven discovery of the pneumocandin biosynthetic gene cluster in the fungus Glarea lozoyensis.</title>
        <authorList>
            <person name="Chen L."/>
            <person name="Yue Q."/>
            <person name="Zhang X."/>
            <person name="Xiang M."/>
            <person name="Wang C."/>
            <person name="Li S."/>
            <person name="Che Y."/>
            <person name="Ortiz-Lopez F.J."/>
            <person name="Bills G.F."/>
            <person name="Liu X."/>
            <person name="An Z."/>
        </authorList>
    </citation>
    <scope>NUCLEOTIDE SEQUENCE [LARGE SCALE GENOMIC DNA]</scope>
    <source>
        <strain evidence="7">ATCC 20868 / MF5171</strain>
    </source>
</reference>
<keyword evidence="2" id="KW-0285">Flavoprotein</keyword>
<dbReference type="Proteomes" id="UP000016922">
    <property type="component" value="Unassembled WGS sequence"/>
</dbReference>
<protein>
    <submittedName>
        <fullName evidence="6">FAD-binding protein</fullName>
    </submittedName>
</protein>
<dbReference type="HOGENOM" id="CLU_018354_10_1_1"/>
<keyword evidence="4" id="KW-0560">Oxidoreductase</keyword>
<dbReference type="InterPro" id="IPR016169">
    <property type="entry name" value="FAD-bd_PCMH_sub2"/>
</dbReference>
<dbReference type="KEGG" id="glz:GLAREA_12109"/>
<dbReference type="RefSeq" id="XP_008081082.1">
    <property type="nucleotide sequence ID" value="XM_008082891.1"/>
</dbReference>
<proteinExistence type="inferred from homology"/>
<evidence type="ECO:0000256" key="4">
    <source>
        <dbReference type="ARBA" id="ARBA00023002"/>
    </source>
</evidence>
<dbReference type="PANTHER" id="PTHR42973:SF15">
    <property type="entry name" value="FAD-BINDING PCMH-TYPE DOMAIN-CONTAINING PROTEIN"/>
    <property type="match status" value="1"/>
</dbReference>
<accession>S3D0G6</accession>
<keyword evidence="3" id="KW-0274">FAD</keyword>
<dbReference type="InterPro" id="IPR050416">
    <property type="entry name" value="FAD-linked_Oxidoreductase"/>
</dbReference>
<dbReference type="InterPro" id="IPR036318">
    <property type="entry name" value="FAD-bd_PCMH-like_sf"/>
</dbReference>
<dbReference type="Gene3D" id="3.40.462.20">
    <property type="match status" value="1"/>
</dbReference>
<evidence type="ECO:0000256" key="2">
    <source>
        <dbReference type="ARBA" id="ARBA00022630"/>
    </source>
</evidence>
<evidence type="ECO:0000256" key="1">
    <source>
        <dbReference type="ARBA" id="ARBA00005466"/>
    </source>
</evidence>
<dbReference type="InterPro" id="IPR006094">
    <property type="entry name" value="Oxid_FAD_bind_N"/>
</dbReference>
<evidence type="ECO:0000256" key="3">
    <source>
        <dbReference type="ARBA" id="ARBA00022827"/>
    </source>
</evidence>
<dbReference type="Pfam" id="PF01565">
    <property type="entry name" value="FAD_binding_4"/>
    <property type="match status" value="1"/>
</dbReference>
<evidence type="ECO:0000313" key="7">
    <source>
        <dbReference type="Proteomes" id="UP000016922"/>
    </source>
</evidence>
<dbReference type="GO" id="GO:0071949">
    <property type="term" value="F:FAD binding"/>
    <property type="evidence" value="ECO:0007669"/>
    <property type="project" value="InterPro"/>
</dbReference>
<dbReference type="OrthoDB" id="407275at2759"/>
<name>S3D0G6_GLAL2</name>
<dbReference type="Gene3D" id="3.30.465.10">
    <property type="match status" value="1"/>
</dbReference>
<dbReference type="Pfam" id="PF08031">
    <property type="entry name" value="BBE"/>
    <property type="match status" value="1"/>
</dbReference>
<organism evidence="6 7">
    <name type="scientific">Glarea lozoyensis (strain ATCC 20868 / MF5171)</name>
    <dbReference type="NCBI Taxonomy" id="1116229"/>
    <lineage>
        <taxon>Eukaryota</taxon>
        <taxon>Fungi</taxon>
        <taxon>Dikarya</taxon>
        <taxon>Ascomycota</taxon>
        <taxon>Pezizomycotina</taxon>
        <taxon>Leotiomycetes</taxon>
        <taxon>Helotiales</taxon>
        <taxon>Helotiaceae</taxon>
        <taxon>Glarea</taxon>
    </lineage>
</organism>
<keyword evidence="7" id="KW-1185">Reference proteome</keyword>
<evidence type="ECO:0000259" key="5">
    <source>
        <dbReference type="PROSITE" id="PS51387"/>
    </source>
</evidence>
<dbReference type="InterPro" id="IPR016166">
    <property type="entry name" value="FAD-bd_PCMH"/>
</dbReference>
<dbReference type="PROSITE" id="PS51387">
    <property type="entry name" value="FAD_PCMH"/>
    <property type="match status" value="1"/>
</dbReference>
<dbReference type="PANTHER" id="PTHR42973">
    <property type="entry name" value="BINDING OXIDOREDUCTASE, PUTATIVE (AFU_ORTHOLOGUE AFUA_1G17690)-RELATED"/>
    <property type="match status" value="1"/>
</dbReference>
<dbReference type="EMBL" id="KE145360">
    <property type="protein sequence ID" value="EPE32027.1"/>
    <property type="molecule type" value="Genomic_DNA"/>
</dbReference>
<dbReference type="GO" id="GO:0016491">
    <property type="term" value="F:oxidoreductase activity"/>
    <property type="evidence" value="ECO:0007669"/>
    <property type="project" value="UniProtKB-KW"/>
</dbReference>
<sequence length="523" mass="57315">MFVPKILFCLFIKCSINIKPQIVKLETCLQQANISYATQQSPIWSNLTAPYNLRLSYTPALVVLPTTDQQVGQSISCSAKESFKVQPKGGGHSYTSFSLGGQDGIAVVSMENFNEIEVDQTTFIAKIGAGQRLGNVALGIHEQGKRGLPHGTCPGVGIGGHATHGGYGYDSRLWGLALDTIFGLDVVFANGSIIYANETQNPDVYFAMRGAGDSFGIVTNFYMQTNEAPETVTYFTANLNETLKSIDQLTSAFLRTQDFVINSPLLTKNISFGFYTDNSGALSITGMCMFCNTTFFKETVFPALTEGVTPFPGSINITDLSWLDTLQVLAGADPLAEPLDGYNIHDTFYAKSVVTKEAEPLTEEAVRNFWEYIISKTNINTPPSFSIINLYGAQDSQINVPSPSASAYSDRESLWVFQNYGYTANHALPWDSRIIPLIDGLNAAIGNSQPTGNFSAYSKYIDPELTATQAAEQYFGPKTHDKLLRLKTELDPGFVFWNPQAVRNSGLLSLPPDELEDYQANYE</sequence>
<gene>
    <name evidence="6" type="ORF">GLAREA_12109</name>
</gene>
<evidence type="ECO:0000313" key="6">
    <source>
        <dbReference type="EMBL" id="EPE32027.1"/>
    </source>
</evidence>
<comment type="similarity">
    <text evidence="1">Belongs to the oxygen-dependent FAD-linked oxidoreductase family.</text>
</comment>
<feature type="domain" description="FAD-binding PCMH-type" evidence="5">
    <location>
        <begin position="55"/>
        <end position="228"/>
    </location>
</feature>
<dbReference type="AlphaFoldDB" id="S3D0G6"/>
<dbReference type="OMA" id="YDSRLWG"/>
<dbReference type="GeneID" id="19471150"/>